<evidence type="ECO:0000256" key="2">
    <source>
        <dbReference type="ARBA" id="ARBA00009664"/>
    </source>
</evidence>
<keyword evidence="4 5" id="KW-0934">Plastid</keyword>
<dbReference type="PANTHER" id="PTHR36895:SF1">
    <property type="entry name" value="YCF23 PROTEIN"/>
    <property type="match status" value="1"/>
</dbReference>
<dbReference type="RefSeq" id="YP_007878311.1">
    <property type="nucleotide sequence ID" value="NC_021075.1"/>
</dbReference>
<name>M4IV85_CALTB</name>
<dbReference type="EMBL" id="KC153978">
    <property type="protein sequence ID" value="AGA63922.1"/>
    <property type="molecule type" value="Genomic_DNA"/>
</dbReference>
<evidence type="ECO:0000256" key="4">
    <source>
        <dbReference type="ARBA" id="ARBA00022640"/>
    </source>
</evidence>
<dbReference type="Pfam" id="PF04481">
    <property type="entry name" value="DUF561"/>
    <property type="match status" value="1"/>
</dbReference>
<dbReference type="InterPro" id="IPR007570">
    <property type="entry name" value="Uncharacterised_Ycf23"/>
</dbReference>
<geneLocation type="chloroplast" evidence="5"/>
<dbReference type="AlphaFoldDB" id="M4IV85"/>
<organism evidence="5">
    <name type="scientific">Calliarthron tuberculosum</name>
    <name type="common">Coralline red alga</name>
    <name type="synonym">Corallina tuberculosa</name>
    <dbReference type="NCBI Taxonomy" id="48942"/>
    <lineage>
        <taxon>Eukaryota</taxon>
        <taxon>Rhodophyta</taxon>
        <taxon>Florideophyceae</taxon>
        <taxon>Corallinophycidae</taxon>
        <taxon>Corallinales</taxon>
        <taxon>Corallinaceae</taxon>
        <taxon>Corallinoideae</taxon>
        <taxon>Calliarthron</taxon>
    </lineage>
</organism>
<dbReference type="SUPFAM" id="SSF51569">
    <property type="entry name" value="Aldolase"/>
    <property type="match status" value="1"/>
</dbReference>
<dbReference type="GeneID" id="15329293"/>
<dbReference type="GO" id="GO:0009536">
    <property type="term" value="C:plastid"/>
    <property type="evidence" value="ECO:0007669"/>
    <property type="project" value="UniProtKB-SubCell"/>
</dbReference>
<proteinExistence type="inferred from homology"/>
<gene>
    <name evidence="5" type="primary">ycf23</name>
</gene>
<accession>M4IV85</accession>
<keyword evidence="5" id="KW-0150">Chloroplast</keyword>
<evidence type="ECO:0000256" key="3">
    <source>
        <dbReference type="ARBA" id="ARBA00021523"/>
    </source>
</evidence>
<protein>
    <recommendedName>
        <fullName evidence="3">Uncharacterized protein ycf23</fullName>
    </recommendedName>
</protein>
<comment type="similarity">
    <text evidence="2">Belongs to the ycf23 family.</text>
</comment>
<dbReference type="PANTHER" id="PTHR36895">
    <property type="match status" value="1"/>
</dbReference>
<evidence type="ECO:0000256" key="1">
    <source>
        <dbReference type="ARBA" id="ARBA00004474"/>
    </source>
</evidence>
<comment type="subcellular location">
    <subcellularLocation>
        <location evidence="1">Plastid</location>
    </subcellularLocation>
</comment>
<sequence>MILFNKKIHKKFTEKNLKIITGLNNLNVDQIIEISSAADIAGATYLDIAANPLIIREIKKHTLLPICVSSISLKDLYHSAVEGIDAIEIGNYDYFYTNKIALSQQHILGIAKEALKLFPELDICVTIPYNLSIKQQVCLSLELEKLGIQIIQTESKKVKRLQSYSSITELIEKAAPVLSSTYAISKAVSIPVIASSGVESILSSLALLYGASGVGVGQSVKNHENVLMKSIYMREIIISIQKKRIISTSNIVVSDRNYSSLIV</sequence>
<reference evidence="5" key="1">
    <citation type="journal article" date="2013" name="PLoS ONE">
        <title>Evolution of red algal plastid genomes: ancient architectures, introns, horizontal gene transfer, and taxonomic utility of plastid markers.</title>
        <authorList>
            <person name="Janouskovec J."/>
            <person name="Liu S.-L."/>
            <person name="Martone P.T."/>
            <person name="Carre W."/>
            <person name="Leblanc C."/>
            <person name="Collen J."/>
            <person name="Keeling P.J."/>
        </authorList>
    </citation>
    <scope>NUCLEOTIDE SEQUENCE</scope>
</reference>
<evidence type="ECO:0000313" key="5">
    <source>
        <dbReference type="EMBL" id="AGA63922.1"/>
    </source>
</evidence>